<organism evidence="2 3">
    <name type="scientific">Halorubrum trueperi</name>
    <dbReference type="NCBI Taxonomy" id="2004704"/>
    <lineage>
        <taxon>Archaea</taxon>
        <taxon>Methanobacteriati</taxon>
        <taxon>Methanobacteriota</taxon>
        <taxon>Stenosarchaea group</taxon>
        <taxon>Halobacteria</taxon>
        <taxon>Halobacteriales</taxon>
        <taxon>Haloferacaceae</taxon>
        <taxon>Halorubrum</taxon>
    </lineage>
</organism>
<name>A0ABD5USY4_9EURY</name>
<dbReference type="AlphaFoldDB" id="A0ABD5USY4"/>
<dbReference type="PANTHER" id="PTHR46112">
    <property type="entry name" value="AMINOPEPTIDASE"/>
    <property type="match status" value="1"/>
</dbReference>
<comment type="caution">
    <text evidence="2">The sequence shown here is derived from an EMBL/GenBank/DDBJ whole genome shotgun (WGS) entry which is preliminary data.</text>
</comment>
<proteinExistence type="predicted"/>
<dbReference type="InterPro" id="IPR029149">
    <property type="entry name" value="Creatin/AminoP/Spt16_N"/>
</dbReference>
<dbReference type="Pfam" id="PF00557">
    <property type="entry name" value="Peptidase_M24"/>
    <property type="match status" value="1"/>
</dbReference>
<dbReference type="InterPro" id="IPR050659">
    <property type="entry name" value="Peptidase_M24B"/>
</dbReference>
<evidence type="ECO:0000313" key="2">
    <source>
        <dbReference type="EMBL" id="MFC6890427.1"/>
    </source>
</evidence>
<dbReference type="InterPro" id="IPR000994">
    <property type="entry name" value="Pept_M24"/>
</dbReference>
<feature type="domain" description="Peptidase M24" evidence="1">
    <location>
        <begin position="131"/>
        <end position="250"/>
    </location>
</feature>
<sequence length="387" mass="41281">MVDLSARADRLDAYLDERGLESVWFAKPNGFAWITGGDNVVDSDAAIGVAAAGYDGEFRVITDNIEAGRLADEELPDAVSVESFPWHARSLAEAVAERSPAPAAADFDVPGFERVEGGRLRQPLTEEDVERYRDLGREVAAAVETVCRNIEPEDPEYEVAAGIDISLASRDVDTPVVLVGGAERAQRYRHYTPSDAALGDYALVSVTAERAGLYASMTRTVAFDAPDWLEERHRAAARVEATAIAATEAAAASDLTDGAGSDAADAANAADAAAPDTAGDVFDAIRSAYDAVGFAGEWRNHHQGGAAGFAGREWIATPESDEPVRSPMAYAWNPTVQGAKSEDTHLVASDRTETLTKTGQWPTHEVEPVDLDGISTEPRELIAPVIR</sequence>
<dbReference type="Gene3D" id="3.90.230.10">
    <property type="entry name" value="Creatinase/methionine aminopeptidase superfamily"/>
    <property type="match status" value="1"/>
</dbReference>
<dbReference type="SUPFAM" id="SSF53092">
    <property type="entry name" value="Creatinase/prolidase N-terminal domain"/>
    <property type="match status" value="1"/>
</dbReference>
<dbReference type="InterPro" id="IPR036005">
    <property type="entry name" value="Creatinase/aminopeptidase-like"/>
</dbReference>
<reference evidence="2 3" key="1">
    <citation type="journal article" date="2019" name="Int. J. Syst. Evol. Microbiol.">
        <title>The Global Catalogue of Microorganisms (GCM) 10K type strain sequencing project: providing services to taxonomists for standard genome sequencing and annotation.</title>
        <authorList>
            <consortium name="The Broad Institute Genomics Platform"/>
            <consortium name="The Broad Institute Genome Sequencing Center for Infectious Disease"/>
            <person name="Wu L."/>
            <person name="Ma J."/>
        </authorList>
    </citation>
    <scope>NUCLEOTIDE SEQUENCE [LARGE SCALE GENOMIC DNA]</scope>
    <source>
        <strain evidence="2 3">Y73</strain>
    </source>
</reference>
<accession>A0ABD5USY4</accession>
<evidence type="ECO:0000259" key="1">
    <source>
        <dbReference type="Pfam" id="PF00557"/>
    </source>
</evidence>
<dbReference type="SUPFAM" id="SSF55920">
    <property type="entry name" value="Creatinase/aminopeptidase"/>
    <property type="match status" value="1"/>
</dbReference>
<dbReference type="Proteomes" id="UP001596333">
    <property type="component" value="Unassembled WGS sequence"/>
</dbReference>
<evidence type="ECO:0000313" key="3">
    <source>
        <dbReference type="Proteomes" id="UP001596333"/>
    </source>
</evidence>
<dbReference type="EMBL" id="JBHSXI010000023">
    <property type="protein sequence ID" value="MFC6890427.1"/>
    <property type="molecule type" value="Genomic_DNA"/>
</dbReference>
<dbReference type="PANTHER" id="PTHR46112:SF2">
    <property type="entry name" value="XAA-PRO AMINOPEPTIDASE P-RELATED"/>
    <property type="match status" value="1"/>
</dbReference>
<protein>
    <submittedName>
        <fullName evidence="2">M24 family metallopeptidase</fullName>
    </submittedName>
</protein>
<keyword evidence="3" id="KW-1185">Reference proteome</keyword>
<gene>
    <name evidence="2" type="ORF">ACFQEY_15640</name>
</gene>
<dbReference type="RefSeq" id="WP_379770350.1">
    <property type="nucleotide sequence ID" value="NZ_JBHSXI010000023.1"/>
</dbReference>